<proteinExistence type="predicted"/>
<comment type="caution">
    <text evidence="2">The sequence shown here is derived from an EMBL/GenBank/DDBJ whole genome shotgun (WGS) entry which is preliminary data.</text>
</comment>
<reference evidence="2 3" key="1">
    <citation type="submission" date="2019-10" db="EMBL/GenBank/DDBJ databases">
        <title>Bifidobacterium from non-human primates.</title>
        <authorList>
            <person name="Modesto M."/>
        </authorList>
    </citation>
    <scope>NUCLEOTIDE SEQUENCE [LARGE SCALE GENOMIC DNA]</scope>
    <source>
        <strain evidence="2 3">TRE17</strain>
    </source>
</reference>
<dbReference type="Pfam" id="PF12687">
    <property type="entry name" value="DUF3801"/>
    <property type="match status" value="1"/>
</dbReference>
<feature type="compositionally biased region" description="Polar residues" evidence="1">
    <location>
        <begin position="292"/>
        <end position="305"/>
    </location>
</feature>
<evidence type="ECO:0000313" key="2">
    <source>
        <dbReference type="EMBL" id="NEG89843.1"/>
    </source>
</evidence>
<feature type="compositionally biased region" description="Basic and acidic residues" evidence="1">
    <location>
        <begin position="129"/>
        <end position="138"/>
    </location>
</feature>
<protein>
    <submittedName>
        <fullName evidence="2">DUF3801 domain-containing protein</fullName>
    </submittedName>
</protein>
<gene>
    <name evidence="2" type="ORF">GFD25_07585</name>
</gene>
<dbReference type="EMBL" id="WHZW01000014">
    <property type="protein sequence ID" value="NEG89843.1"/>
    <property type="molecule type" value="Genomic_DNA"/>
</dbReference>
<evidence type="ECO:0000313" key="3">
    <source>
        <dbReference type="Proteomes" id="UP000469194"/>
    </source>
</evidence>
<sequence length="320" mass="36340">MAAEEQAQDYAIRVFEGGARISVEAGKFLGSKLFQLFGLGIKAASNVVHDIRHSGQVSAKTLQKDTTSLKVKEIGVEQKNSIVRELKKQGIAFHIERDKATGKIYLHFSGNDADEVRHAVDKIVARLNQETERREQQSKTEPTQPEQAERGHEPTSQTQEIPATQQREQPATEEMPTVEQWDRDSPDNPGFDFTTVDIDPDAAIISAALAERGIRFRQERIDEHAQRFTYPVSQATKVAQMIEDLIDRTPNLDWSRVNTPNEADRRIRESREPDRDDGVDKTEPTRRKTKAETIQNIKQRAQQRVEQSKGAPKQTHSRTR</sequence>
<dbReference type="InterPro" id="IPR024234">
    <property type="entry name" value="DUF3801"/>
</dbReference>
<name>A0A6N9Z6V8_9BIFI</name>
<dbReference type="Proteomes" id="UP000469194">
    <property type="component" value="Unassembled WGS sequence"/>
</dbReference>
<evidence type="ECO:0000256" key="1">
    <source>
        <dbReference type="SAM" id="MobiDB-lite"/>
    </source>
</evidence>
<keyword evidence="3" id="KW-1185">Reference proteome</keyword>
<feature type="compositionally biased region" description="Polar residues" evidence="1">
    <location>
        <begin position="154"/>
        <end position="169"/>
    </location>
</feature>
<accession>A0A6N9Z6V8</accession>
<feature type="region of interest" description="Disordered" evidence="1">
    <location>
        <begin position="129"/>
        <end position="192"/>
    </location>
</feature>
<feature type="compositionally biased region" description="Basic and acidic residues" evidence="1">
    <location>
        <begin position="262"/>
        <end position="286"/>
    </location>
</feature>
<organism evidence="2 3">
    <name type="scientific">Bifidobacterium aerophilum</name>
    <dbReference type="NCBI Taxonomy" id="1798155"/>
    <lineage>
        <taxon>Bacteria</taxon>
        <taxon>Bacillati</taxon>
        <taxon>Actinomycetota</taxon>
        <taxon>Actinomycetes</taxon>
        <taxon>Bifidobacteriales</taxon>
        <taxon>Bifidobacteriaceae</taxon>
        <taxon>Bifidobacterium</taxon>
    </lineage>
</organism>
<feature type="region of interest" description="Disordered" evidence="1">
    <location>
        <begin position="256"/>
        <end position="320"/>
    </location>
</feature>
<dbReference type="RefSeq" id="WP_163231520.1">
    <property type="nucleotide sequence ID" value="NZ_WHZW01000014.1"/>
</dbReference>
<dbReference type="AlphaFoldDB" id="A0A6N9Z6V8"/>